<evidence type="ECO:0000259" key="9">
    <source>
        <dbReference type="Pfam" id="PF03467"/>
    </source>
</evidence>
<proteinExistence type="inferred from homology"/>
<dbReference type="CDD" id="cd12727">
    <property type="entry name" value="RRM_like_Smg4_UPF3A"/>
    <property type="match status" value="1"/>
</dbReference>
<reference evidence="11" key="1">
    <citation type="submission" date="2012-01" db="EMBL/GenBank/DDBJ databases">
        <authorList>
            <person name="Walter R."/>
            <person name="Schartl M."/>
            <person name="Warren W."/>
        </authorList>
    </citation>
    <scope>NUCLEOTIDE SEQUENCE [LARGE SCALE GENOMIC DNA]</scope>
    <source>
        <strain evidence="11">JP 163 A</strain>
    </source>
</reference>
<feature type="region of interest" description="Disordered" evidence="8">
    <location>
        <begin position="331"/>
        <end position="356"/>
    </location>
</feature>
<dbReference type="Proteomes" id="UP000002852">
    <property type="component" value="Unassembled WGS sequence"/>
</dbReference>
<name>A0A3B5Q180_XIPMA</name>
<evidence type="ECO:0000313" key="11">
    <source>
        <dbReference type="Proteomes" id="UP000002852"/>
    </source>
</evidence>
<keyword evidence="5" id="KW-0694">RNA-binding</keyword>
<dbReference type="GO" id="GO:0005737">
    <property type="term" value="C:cytoplasm"/>
    <property type="evidence" value="ECO:0007669"/>
    <property type="project" value="UniProtKB-SubCell"/>
</dbReference>
<dbReference type="PANTHER" id="PTHR13112">
    <property type="entry name" value="UPF3 REGULATOR OF NONSENSE TRANSCRIPTS-LIKE PROTEIN"/>
    <property type="match status" value="1"/>
</dbReference>
<keyword evidence="6" id="KW-0866">Nonsense-mediated mRNA decay</keyword>
<comment type="similarity">
    <text evidence="3">Belongs to the RENT3 family.</text>
</comment>
<reference evidence="11" key="2">
    <citation type="journal article" date="2013" name="Nat. Genet.">
        <title>The genome of the platyfish, Xiphophorus maculatus, provides insights into evolutionary adaptation and several complex traits.</title>
        <authorList>
            <person name="Schartl M."/>
            <person name="Walter R.B."/>
            <person name="Shen Y."/>
            <person name="Garcia T."/>
            <person name="Catchen J."/>
            <person name="Amores A."/>
            <person name="Braasch I."/>
            <person name="Chalopin D."/>
            <person name="Volff J.N."/>
            <person name="Lesch K.P."/>
            <person name="Bisazza A."/>
            <person name="Minx P."/>
            <person name="Hillier L."/>
            <person name="Wilson R.K."/>
            <person name="Fuerstenberg S."/>
            <person name="Boore J."/>
            <person name="Searle S."/>
            <person name="Postlethwait J.H."/>
            <person name="Warren W.C."/>
        </authorList>
    </citation>
    <scope>NUCLEOTIDE SEQUENCE [LARGE SCALE GENOMIC DNA]</scope>
    <source>
        <strain evidence="11">JP 163 A</strain>
    </source>
</reference>
<accession>A0A3B5Q180</accession>
<evidence type="ECO:0000256" key="4">
    <source>
        <dbReference type="ARBA" id="ARBA00022490"/>
    </source>
</evidence>
<keyword evidence="7" id="KW-0539">Nucleus</keyword>
<evidence type="ECO:0000256" key="6">
    <source>
        <dbReference type="ARBA" id="ARBA00023161"/>
    </source>
</evidence>
<feature type="domain" description="UPF3" evidence="9">
    <location>
        <begin position="46"/>
        <end position="185"/>
    </location>
</feature>
<dbReference type="GO" id="GO:0032991">
    <property type="term" value="C:protein-containing complex"/>
    <property type="evidence" value="ECO:0007669"/>
    <property type="project" value="UniProtKB-ARBA"/>
</dbReference>
<dbReference type="SUPFAM" id="SSF54928">
    <property type="entry name" value="RNA-binding domain, RBD"/>
    <property type="match status" value="1"/>
</dbReference>
<dbReference type="GO" id="GO:0045727">
    <property type="term" value="P:positive regulation of translation"/>
    <property type="evidence" value="ECO:0007669"/>
    <property type="project" value="TreeGrafter"/>
</dbReference>
<dbReference type="PANTHER" id="PTHR13112:SF2">
    <property type="entry name" value="REGULATOR OF NONSENSE TRANSCRIPTS 3A"/>
    <property type="match status" value="1"/>
</dbReference>
<dbReference type="GO" id="GO:0003723">
    <property type="term" value="F:RNA binding"/>
    <property type="evidence" value="ECO:0007669"/>
    <property type="project" value="UniProtKB-KW"/>
</dbReference>
<reference evidence="10" key="3">
    <citation type="submission" date="2025-08" db="UniProtKB">
        <authorList>
            <consortium name="Ensembl"/>
        </authorList>
    </citation>
    <scope>IDENTIFICATION</scope>
    <source>
        <strain evidence="10">JP 163 A</strain>
    </source>
</reference>
<organism evidence="10 11">
    <name type="scientific">Xiphophorus maculatus</name>
    <name type="common">Southern platyfish</name>
    <name type="synonym">Platypoecilus maculatus</name>
    <dbReference type="NCBI Taxonomy" id="8083"/>
    <lineage>
        <taxon>Eukaryota</taxon>
        <taxon>Metazoa</taxon>
        <taxon>Chordata</taxon>
        <taxon>Craniata</taxon>
        <taxon>Vertebrata</taxon>
        <taxon>Euteleostomi</taxon>
        <taxon>Actinopterygii</taxon>
        <taxon>Neopterygii</taxon>
        <taxon>Teleostei</taxon>
        <taxon>Neoteleostei</taxon>
        <taxon>Acanthomorphata</taxon>
        <taxon>Ovalentaria</taxon>
        <taxon>Atherinomorphae</taxon>
        <taxon>Cyprinodontiformes</taxon>
        <taxon>Poeciliidae</taxon>
        <taxon>Poeciliinae</taxon>
        <taxon>Xiphophorus</taxon>
    </lineage>
</organism>
<evidence type="ECO:0000313" key="10">
    <source>
        <dbReference type="Ensembl" id="ENSXMAP00000023766.1"/>
    </source>
</evidence>
<evidence type="ECO:0000256" key="1">
    <source>
        <dbReference type="ARBA" id="ARBA00004123"/>
    </source>
</evidence>
<evidence type="ECO:0000256" key="3">
    <source>
        <dbReference type="ARBA" id="ARBA00005991"/>
    </source>
</evidence>
<dbReference type="Pfam" id="PF03467">
    <property type="entry name" value="Smg4_UPF3"/>
    <property type="match status" value="1"/>
</dbReference>
<keyword evidence="11" id="KW-1185">Reference proteome</keyword>
<feature type="compositionally biased region" description="Basic and acidic residues" evidence="8">
    <location>
        <begin position="271"/>
        <end position="303"/>
    </location>
</feature>
<reference evidence="10" key="4">
    <citation type="submission" date="2025-09" db="UniProtKB">
        <authorList>
            <consortium name="Ensembl"/>
        </authorList>
    </citation>
    <scope>IDENTIFICATION</scope>
    <source>
        <strain evidence="10">JP 163 A</strain>
    </source>
</reference>
<evidence type="ECO:0000256" key="5">
    <source>
        <dbReference type="ARBA" id="ARBA00022884"/>
    </source>
</evidence>
<dbReference type="GO" id="GO:0042162">
    <property type="term" value="F:telomeric DNA binding"/>
    <property type="evidence" value="ECO:0007669"/>
    <property type="project" value="TreeGrafter"/>
</dbReference>
<dbReference type="GeneTree" id="ENSGT00390000017146"/>
<evidence type="ECO:0000256" key="8">
    <source>
        <dbReference type="SAM" id="MobiDB-lite"/>
    </source>
</evidence>
<dbReference type="GO" id="GO:0005730">
    <property type="term" value="C:nucleolus"/>
    <property type="evidence" value="ECO:0007669"/>
    <property type="project" value="TreeGrafter"/>
</dbReference>
<evidence type="ECO:0000256" key="7">
    <source>
        <dbReference type="ARBA" id="ARBA00023242"/>
    </source>
</evidence>
<dbReference type="Gene3D" id="3.30.70.330">
    <property type="match status" value="1"/>
</dbReference>
<comment type="subcellular location">
    <subcellularLocation>
        <location evidence="2">Cytoplasm</location>
    </subcellularLocation>
    <subcellularLocation>
        <location evidence="1">Nucleus</location>
    </subcellularLocation>
</comment>
<dbReference type="InterPro" id="IPR039722">
    <property type="entry name" value="Upf3"/>
</dbReference>
<dbReference type="InterPro" id="IPR035979">
    <property type="entry name" value="RBD_domain_sf"/>
</dbReference>
<feature type="compositionally biased region" description="Basic and acidic residues" evidence="8">
    <location>
        <begin position="342"/>
        <end position="356"/>
    </location>
</feature>
<dbReference type="GO" id="GO:0000184">
    <property type="term" value="P:nuclear-transcribed mRNA catabolic process, nonsense-mediated decay"/>
    <property type="evidence" value="ECO:0007669"/>
    <property type="project" value="UniProtKB-KW"/>
</dbReference>
<dbReference type="Ensembl" id="ENSXMAT00000024015.1">
    <property type="protein sequence ID" value="ENSXMAP00000023766.1"/>
    <property type="gene ID" value="ENSXMAG00000013452.2"/>
</dbReference>
<feature type="region of interest" description="Disordered" evidence="8">
    <location>
        <begin position="209"/>
        <end position="244"/>
    </location>
</feature>
<dbReference type="InterPro" id="IPR012677">
    <property type="entry name" value="Nucleotide-bd_a/b_plait_sf"/>
</dbReference>
<evidence type="ECO:0000256" key="2">
    <source>
        <dbReference type="ARBA" id="ARBA00004496"/>
    </source>
</evidence>
<dbReference type="InterPro" id="IPR005120">
    <property type="entry name" value="UPF3_dom"/>
</dbReference>
<protein>
    <submittedName>
        <fullName evidence="10">UPF3A regulator of nonsense mediated mRNA decay</fullName>
    </submittedName>
</protein>
<sequence>MRSDKDQMTAGKEKSIFEIQLKDVPREQENIPANAKPKEEKKEVFTKVVIRRLPPNLSKEQLEEHLSPLPSYDYFEFFPADQSLYPHLFSRAYINFKSTEDILLFRDRFDGYVFIDNKGQEYPAVVEFAPFQKISKKKLKKKDAKAGSIEEDPEYKRFLENYSCDEEKSMANPEILLGEIEAKTRELIAETNKEIIFCASRFHQRIREEKREERRRRELEKKRQREEEKRKRREEERRKRKEAEKQKKLKYLLPLCCNTRFNIHLTSRGQAESDKEQRDQHGRRQRDKDHRGKDEERKRQRHHYEFDKFMRRKDETKWGKGYCQDRAKKEGHHHGYSYCPDGADKMGKEDREDLSNRKERLRNKDRPAMQLYQPGARNRKRMSSANKGYDCLPIGHSPECRTEHCYEVVAMTAGIERGFEKSKDEQ</sequence>
<dbReference type="AlphaFoldDB" id="A0A3B5Q180"/>
<feature type="region of interest" description="Disordered" evidence="8">
    <location>
        <begin position="267"/>
        <end position="303"/>
    </location>
</feature>
<keyword evidence="4" id="KW-0963">Cytoplasm</keyword>
<dbReference type="FunFam" id="3.30.70.330:FF:000067">
    <property type="entry name" value="regulator of nonsense transcripts 3A isoform X2"/>
    <property type="match status" value="1"/>
</dbReference>